<name>A0A2G8AZV6_9MYCO</name>
<protein>
    <submittedName>
        <fullName evidence="1">Membrane protein</fullName>
    </submittedName>
</protein>
<dbReference type="InterPro" id="IPR025403">
    <property type="entry name" value="TgpA-like_C"/>
</dbReference>
<organism evidence="1 2">
    <name type="scientific">Mycobacterium heckeshornense</name>
    <dbReference type="NCBI Taxonomy" id="110505"/>
    <lineage>
        <taxon>Bacteria</taxon>
        <taxon>Bacillati</taxon>
        <taxon>Actinomycetota</taxon>
        <taxon>Actinomycetes</taxon>
        <taxon>Mycobacteriales</taxon>
        <taxon>Mycobacteriaceae</taxon>
        <taxon>Mycobacterium</taxon>
    </lineage>
</organism>
<dbReference type="OrthoDB" id="3389322at2"/>
<dbReference type="STRING" id="110505.ACT16_10730"/>
<accession>A0A2G8AZV6</accession>
<gene>
    <name evidence="1" type="ORF">MHEC_03010</name>
</gene>
<sequence length="202" mass="21824">MPAIDIDRDTAHHAAQRELAKAIYPKLSPMQRLNDWVEDLVYRVVHAGASLPGGWFSISVLLVALAVGVAVAIRIARRTMRTNRGGAYPLFDGGGQQSAAQHRMTAEEFAAQANWAAAIRHRLRAVARSLEETGVLQPMPGRTANELARDAGACLPHLASEMSQAATIFNDVTYGGRPGTPAAYRIVADLDEHLQSHGAQVR</sequence>
<dbReference type="Proteomes" id="UP000595446">
    <property type="component" value="Chromosome"/>
</dbReference>
<dbReference type="RefSeq" id="WP_048891461.1">
    <property type="nucleotide sequence ID" value="NZ_AP024237.1"/>
</dbReference>
<dbReference type="EMBL" id="AP024237">
    <property type="protein sequence ID" value="BCO33868.1"/>
    <property type="molecule type" value="Genomic_DNA"/>
</dbReference>
<keyword evidence="2" id="KW-1185">Reference proteome</keyword>
<evidence type="ECO:0000313" key="2">
    <source>
        <dbReference type="Proteomes" id="UP000595446"/>
    </source>
</evidence>
<dbReference type="AlphaFoldDB" id="A0A2G8AZV6"/>
<evidence type="ECO:0000313" key="1">
    <source>
        <dbReference type="EMBL" id="BCO33868.1"/>
    </source>
</evidence>
<reference evidence="1 2" key="1">
    <citation type="submission" date="2020-12" db="EMBL/GenBank/DDBJ databases">
        <title>Complete genome sequence of Mycobacterium heckeshornense JCM 15655T, closely related to a pathogenic non-tuberculous mycobacterial species Mycobacterium xenopi.</title>
        <authorList>
            <person name="Yoshida M."/>
            <person name="Fukano H."/>
            <person name="Asakura T."/>
            <person name="Suzuki M."/>
            <person name="Hoshino Y."/>
        </authorList>
    </citation>
    <scope>NUCLEOTIDE SEQUENCE [LARGE SCALE GENOMIC DNA]</scope>
    <source>
        <strain evidence="1 2">JCM 15655</strain>
    </source>
</reference>
<dbReference type="Pfam" id="PF13559">
    <property type="entry name" value="DUF4129"/>
    <property type="match status" value="1"/>
</dbReference>
<proteinExistence type="predicted"/>